<name>A0A165R133_9FLAO</name>
<dbReference type="OrthoDB" id="880459at2"/>
<evidence type="ECO:0000313" key="4">
    <source>
        <dbReference type="Proteomes" id="UP000076630"/>
    </source>
</evidence>
<evidence type="ECO:0000256" key="1">
    <source>
        <dbReference type="SAM" id="SignalP"/>
    </source>
</evidence>
<feature type="domain" description="DUF306" evidence="2">
    <location>
        <begin position="40"/>
        <end position="145"/>
    </location>
</feature>
<dbReference type="Proteomes" id="UP000076630">
    <property type="component" value="Unassembled WGS sequence"/>
</dbReference>
<gene>
    <name evidence="3" type="ORF">AV926_13900</name>
</gene>
<dbReference type="Gene3D" id="2.40.128.270">
    <property type="match status" value="1"/>
</dbReference>
<sequence length="153" mass="16768">MKKTLLVFASVLALSVVSCKTAGEITETPVEKKVDMRKQLDGEWVLNSITTPSTAGKDFKALFSMKTPTLNFEVKGNKVFGNDGCNNIHGSFEVKAGNVIKLGDKMASTMMFCDGVADREFMDALKSTTNYDIVDEKLVLRSGDIIVLTFTKK</sequence>
<dbReference type="InterPro" id="IPR005184">
    <property type="entry name" value="DUF306_Meta_HslJ"/>
</dbReference>
<dbReference type="PANTHER" id="PTHR35535">
    <property type="entry name" value="HEAT SHOCK PROTEIN HSLJ"/>
    <property type="match status" value="1"/>
</dbReference>
<accession>A0A165R133</accession>
<reference evidence="3 4" key="1">
    <citation type="submission" date="2016-01" db="EMBL/GenBank/DDBJ databases">
        <title>Whole genome sequencing of Myroides marinus L41.</title>
        <authorList>
            <person name="Hong K.W."/>
        </authorList>
    </citation>
    <scope>NUCLEOTIDE SEQUENCE [LARGE SCALE GENOMIC DNA]</scope>
    <source>
        <strain evidence="3 4">L41</strain>
    </source>
</reference>
<evidence type="ECO:0000313" key="3">
    <source>
        <dbReference type="EMBL" id="KZE77644.1"/>
    </source>
</evidence>
<dbReference type="AlphaFoldDB" id="A0A165R133"/>
<feature type="signal peptide" evidence="1">
    <location>
        <begin position="1"/>
        <end position="22"/>
    </location>
</feature>
<keyword evidence="4" id="KW-1185">Reference proteome</keyword>
<dbReference type="RefSeq" id="WP_038987418.1">
    <property type="nucleotide sequence ID" value="NZ_JWJO01000047.1"/>
</dbReference>
<dbReference type="PANTHER" id="PTHR35535:SF1">
    <property type="entry name" value="HEAT SHOCK PROTEIN HSLJ"/>
    <property type="match status" value="1"/>
</dbReference>
<dbReference type="EMBL" id="LQNU01000068">
    <property type="protein sequence ID" value="KZE77644.1"/>
    <property type="molecule type" value="Genomic_DNA"/>
</dbReference>
<proteinExistence type="predicted"/>
<dbReference type="Pfam" id="PF03724">
    <property type="entry name" value="META"/>
    <property type="match status" value="1"/>
</dbReference>
<evidence type="ECO:0000259" key="2">
    <source>
        <dbReference type="Pfam" id="PF03724"/>
    </source>
</evidence>
<dbReference type="InterPro" id="IPR038670">
    <property type="entry name" value="HslJ-like_sf"/>
</dbReference>
<keyword evidence="1" id="KW-0732">Signal</keyword>
<dbReference type="InterPro" id="IPR053147">
    <property type="entry name" value="Hsp_HslJ-like"/>
</dbReference>
<dbReference type="PROSITE" id="PS51257">
    <property type="entry name" value="PROKAR_LIPOPROTEIN"/>
    <property type="match status" value="1"/>
</dbReference>
<protein>
    <recommendedName>
        <fullName evidence="2">DUF306 domain-containing protein</fullName>
    </recommendedName>
</protein>
<comment type="caution">
    <text evidence="3">The sequence shown here is derived from an EMBL/GenBank/DDBJ whole genome shotgun (WGS) entry which is preliminary data.</text>
</comment>
<organism evidence="3 4">
    <name type="scientific">Myroides marinus</name>
    <dbReference type="NCBI Taxonomy" id="703342"/>
    <lineage>
        <taxon>Bacteria</taxon>
        <taxon>Pseudomonadati</taxon>
        <taxon>Bacteroidota</taxon>
        <taxon>Flavobacteriia</taxon>
        <taxon>Flavobacteriales</taxon>
        <taxon>Flavobacteriaceae</taxon>
        <taxon>Myroides</taxon>
    </lineage>
</organism>
<feature type="chain" id="PRO_5007865627" description="DUF306 domain-containing protein" evidence="1">
    <location>
        <begin position="23"/>
        <end position="153"/>
    </location>
</feature>